<dbReference type="SUPFAM" id="SSF55620">
    <property type="entry name" value="Tetrahydrobiopterin biosynthesis enzymes-like"/>
    <property type="match status" value="1"/>
</dbReference>
<dbReference type="InterPro" id="IPR001474">
    <property type="entry name" value="GTP_CycHdrlase_I"/>
</dbReference>
<keyword evidence="8" id="KW-1185">Reference proteome</keyword>
<dbReference type="GO" id="GO:0005525">
    <property type="term" value="F:GTP binding"/>
    <property type="evidence" value="ECO:0007669"/>
    <property type="project" value="UniProtKB-KW"/>
</dbReference>
<dbReference type="GO" id="GO:0006730">
    <property type="term" value="P:one-carbon metabolic process"/>
    <property type="evidence" value="ECO:0007669"/>
    <property type="project" value="UniProtKB-UniRule"/>
</dbReference>
<keyword evidence="4 5" id="KW-0378">Hydrolase</keyword>
<dbReference type="GO" id="GO:0008270">
    <property type="term" value="F:zinc ion binding"/>
    <property type="evidence" value="ECO:0007669"/>
    <property type="project" value="UniProtKB-UniRule"/>
</dbReference>
<evidence type="ECO:0000313" key="7">
    <source>
        <dbReference type="EMBL" id="MDA0564174.1"/>
    </source>
</evidence>
<keyword evidence="5" id="KW-0342">GTP-binding</keyword>
<evidence type="ECO:0000256" key="3">
    <source>
        <dbReference type="ARBA" id="ARBA00022563"/>
    </source>
</evidence>
<dbReference type="PANTHER" id="PTHR11109:SF7">
    <property type="entry name" value="GTP CYCLOHYDROLASE 1"/>
    <property type="match status" value="1"/>
</dbReference>
<dbReference type="InterPro" id="IPR043133">
    <property type="entry name" value="GTP-CH-I_C/QueF"/>
</dbReference>
<keyword evidence="5" id="KW-0862">Zinc</keyword>
<reference evidence="7" key="1">
    <citation type="submission" date="2021-10" db="EMBL/GenBank/DDBJ databases">
        <title>Streptomonospora sp. nov., isolated from mangrove soil.</title>
        <authorList>
            <person name="Chen X."/>
            <person name="Ge X."/>
            <person name="Liu W."/>
        </authorList>
    </citation>
    <scope>NUCLEOTIDE SEQUENCE</scope>
    <source>
        <strain evidence="7">S1-112</strain>
    </source>
</reference>
<feature type="binding site" evidence="5">
    <location>
        <position position="91"/>
    </location>
    <ligand>
        <name>Zn(2+)</name>
        <dbReference type="ChEBI" id="CHEBI:29105"/>
    </ligand>
</feature>
<feature type="binding site" evidence="5">
    <location>
        <position position="94"/>
    </location>
    <ligand>
        <name>Zn(2+)</name>
        <dbReference type="ChEBI" id="CHEBI:29105"/>
    </ligand>
</feature>
<sequence length="201" mass="21874">MTLDRLSDVSALIDAEDTEAQEHARRMMAALGLPVTESGMADTPRRLVRALREFTAGMHEDPARHLRVTFPPEAEEPGIIAVTAVPFVSVCEHHLLPFTGRANVAYVPALKAPIVGLSKLARLVRGYAARPQVQERLGEQVVEALCTRLDSVGAACRISAEHSCMTLRGARAEGAQMATLHLRGVFQTDPVMRDAFLGLDR</sequence>
<keyword evidence="3 5" id="KW-0554">One-carbon metabolism</keyword>
<dbReference type="GO" id="GO:0006729">
    <property type="term" value="P:tetrahydrobiopterin biosynthetic process"/>
    <property type="evidence" value="ECO:0007669"/>
    <property type="project" value="TreeGrafter"/>
</dbReference>
<dbReference type="InterPro" id="IPR020602">
    <property type="entry name" value="GTP_CycHdrlase_I_dom"/>
</dbReference>
<evidence type="ECO:0000256" key="2">
    <source>
        <dbReference type="ARBA" id="ARBA00005080"/>
    </source>
</evidence>
<dbReference type="Gene3D" id="3.30.1130.10">
    <property type="match status" value="1"/>
</dbReference>
<dbReference type="EMBL" id="JAJAQC010000009">
    <property type="protein sequence ID" value="MDA0564174.1"/>
    <property type="molecule type" value="Genomic_DNA"/>
</dbReference>
<dbReference type="EC" id="3.5.4.16" evidence="5"/>
<protein>
    <recommendedName>
        <fullName evidence="5">GTP cyclohydrolase 1</fullName>
        <ecNumber evidence="5">3.5.4.16</ecNumber>
    </recommendedName>
    <alternativeName>
        <fullName evidence="5">GTP cyclohydrolase I</fullName>
        <shortName evidence="5">GTP-CH-I</shortName>
    </alternativeName>
</protein>
<comment type="caution">
    <text evidence="7">The sequence shown here is derived from an EMBL/GenBank/DDBJ whole genome shotgun (WGS) entry which is preliminary data.</text>
</comment>
<feature type="domain" description="GTP cyclohydrolase I" evidence="6">
    <location>
        <begin position="21"/>
        <end position="198"/>
    </location>
</feature>
<dbReference type="RefSeq" id="WP_270071462.1">
    <property type="nucleotide sequence ID" value="NZ_JAJAQC010000009.1"/>
</dbReference>
<dbReference type="FunFam" id="3.30.1130.10:FF:000001">
    <property type="entry name" value="GTP cyclohydrolase 1"/>
    <property type="match status" value="1"/>
</dbReference>
<keyword evidence="5" id="KW-0479">Metal-binding</keyword>
<feature type="binding site" evidence="5">
    <location>
        <position position="164"/>
    </location>
    <ligand>
        <name>Zn(2+)</name>
        <dbReference type="ChEBI" id="CHEBI:29105"/>
    </ligand>
</feature>
<proteinExistence type="inferred from homology"/>
<dbReference type="Pfam" id="PF01227">
    <property type="entry name" value="GTP_cyclohydroI"/>
    <property type="match status" value="1"/>
</dbReference>
<dbReference type="Gene3D" id="1.10.286.10">
    <property type="match status" value="1"/>
</dbReference>
<dbReference type="NCBIfam" id="NF006826">
    <property type="entry name" value="PRK09347.1-3"/>
    <property type="match status" value="1"/>
</dbReference>
<dbReference type="AlphaFoldDB" id="A0A9X3NLT3"/>
<gene>
    <name evidence="5" type="primary">folE</name>
    <name evidence="7" type="ORF">LG943_07515</name>
</gene>
<keyword evidence="5" id="KW-0547">Nucleotide-binding</keyword>
<dbReference type="HAMAP" id="MF_00223">
    <property type="entry name" value="FolE"/>
    <property type="match status" value="1"/>
</dbReference>
<accession>A0A9X3NLT3</accession>
<comment type="catalytic activity">
    <reaction evidence="1 5">
        <text>GTP + H2O = 7,8-dihydroneopterin 3'-triphosphate + formate + H(+)</text>
        <dbReference type="Rhea" id="RHEA:17473"/>
        <dbReference type="ChEBI" id="CHEBI:15377"/>
        <dbReference type="ChEBI" id="CHEBI:15378"/>
        <dbReference type="ChEBI" id="CHEBI:15740"/>
        <dbReference type="ChEBI" id="CHEBI:37565"/>
        <dbReference type="ChEBI" id="CHEBI:58462"/>
        <dbReference type="EC" id="3.5.4.16"/>
    </reaction>
</comment>
<organism evidence="7 8">
    <name type="scientific">Streptomonospora mangrovi</name>
    <dbReference type="NCBI Taxonomy" id="2883123"/>
    <lineage>
        <taxon>Bacteria</taxon>
        <taxon>Bacillati</taxon>
        <taxon>Actinomycetota</taxon>
        <taxon>Actinomycetes</taxon>
        <taxon>Streptosporangiales</taxon>
        <taxon>Nocardiopsidaceae</taxon>
        <taxon>Streptomonospora</taxon>
    </lineage>
</organism>
<comment type="subunit">
    <text evidence="5">Homopolymer.</text>
</comment>
<name>A0A9X3NLT3_9ACTN</name>
<dbReference type="GO" id="GO:0005737">
    <property type="term" value="C:cytoplasm"/>
    <property type="evidence" value="ECO:0007669"/>
    <property type="project" value="TreeGrafter"/>
</dbReference>
<evidence type="ECO:0000256" key="1">
    <source>
        <dbReference type="ARBA" id="ARBA00001052"/>
    </source>
</evidence>
<dbReference type="InterPro" id="IPR043134">
    <property type="entry name" value="GTP-CH-I_N"/>
</dbReference>
<evidence type="ECO:0000256" key="5">
    <source>
        <dbReference type="HAMAP-Rule" id="MF_00223"/>
    </source>
</evidence>
<dbReference type="GO" id="GO:0003934">
    <property type="term" value="F:GTP cyclohydrolase I activity"/>
    <property type="evidence" value="ECO:0007669"/>
    <property type="project" value="UniProtKB-UniRule"/>
</dbReference>
<evidence type="ECO:0000313" key="8">
    <source>
        <dbReference type="Proteomes" id="UP001140076"/>
    </source>
</evidence>
<dbReference type="PANTHER" id="PTHR11109">
    <property type="entry name" value="GTP CYCLOHYDROLASE I"/>
    <property type="match status" value="1"/>
</dbReference>
<comment type="similarity">
    <text evidence="5">Belongs to the GTP cyclohydrolase I family.</text>
</comment>
<comment type="pathway">
    <text evidence="2 5">Cofactor biosynthesis; 7,8-dihydroneopterin triphosphate biosynthesis; 7,8-dihydroneopterin triphosphate from GTP: step 1/1.</text>
</comment>
<evidence type="ECO:0000256" key="4">
    <source>
        <dbReference type="ARBA" id="ARBA00022801"/>
    </source>
</evidence>
<dbReference type="Proteomes" id="UP001140076">
    <property type="component" value="Unassembled WGS sequence"/>
</dbReference>
<evidence type="ECO:0000259" key="6">
    <source>
        <dbReference type="Pfam" id="PF01227"/>
    </source>
</evidence>
<dbReference type="GO" id="GO:0046654">
    <property type="term" value="P:tetrahydrofolate biosynthetic process"/>
    <property type="evidence" value="ECO:0007669"/>
    <property type="project" value="UniProtKB-UniRule"/>
</dbReference>